<evidence type="ECO:0000313" key="2">
    <source>
        <dbReference type="EMBL" id="GID78483.1"/>
    </source>
</evidence>
<gene>
    <name evidence="2" type="ORF">Ade02nite_71240</name>
</gene>
<dbReference type="PANTHER" id="PTHR46825:SF9">
    <property type="entry name" value="BETA-LACTAMASE-RELATED DOMAIN-CONTAINING PROTEIN"/>
    <property type="match status" value="1"/>
</dbReference>
<sequence length="482" mass="51547">MIGLDEHALTRDAAAIARRRPCVGLALALIRPGVPPAFACHGLADIAARVPVTEDTVFRIGSLTKTMTAVAVMQLRDRGLIDLDAPANVYLRAYRLGPERAGFRPVTVRHLLTHTAGIREVRRPSGLLRMRDLGETVPAGAPVPTPAAYYRGHLRVHADPGTRFMYTNHGFVTLGQIVADVTGMPFGRYLREHLFEPLGMRHTGLAHPRGARATGYELRRHGAVAIADYEVVTAAAGGVRSTAADLARYATALLGGGHNGHGAILPSATVAEMFAPQFQPDPRLPGIGLAFFRAELSSLAAVEHDGVLPGFDAQLFLVPAASAGVVILVNGARRGLHWLGPEAADLLRRELGLPPPRGRDVPHRPEVWAGLCGRYRLSAYPTDPARLFLGAGAEVLVRNGQLTLRFLSPVPALLRGAPLVPDDPGDPYVFRSALPIGGGRVVFSGEPGAPARALHLDLGPLTLTRRPLTRSPFTRSPLTRNP</sequence>
<dbReference type="InterPro" id="IPR001466">
    <property type="entry name" value="Beta-lactam-related"/>
</dbReference>
<proteinExistence type="predicted"/>
<accession>A0ABQ3YER1</accession>
<reference evidence="2 3" key="1">
    <citation type="submission" date="2021-01" db="EMBL/GenBank/DDBJ databases">
        <title>Whole genome shotgun sequence of Actinoplanes deccanensis NBRC 13994.</title>
        <authorList>
            <person name="Komaki H."/>
            <person name="Tamura T."/>
        </authorList>
    </citation>
    <scope>NUCLEOTIDE SEQUENCE [LARGE SCALE GENOMIC DNA]</scope>
    <source>
        <strain evidence="2 3">NBRC 13994</strain>
    </source>
</reference>
<keyword evidence="3" id="KW-1185">Reference proteome</keyword>
<dbReference type="PANTHER" id="PTHR46825">
    <property type="entry name" value="D-ALANYL-D-ALANINE-CARBOXYPEPTIDASE/ENDOPEPTIDASE AMPH"/>
    <property type="match status" value="1"/>
</dbReference>
<feature type="domain" description="Beta-lactamase-related" evidence="1">
    <location>
        <begin position="21"/>
        <end position="333"/>
    </location>
</feature>
<organism evidence="2 3">
    <name type="scientific">Paractinoplanes deccanensis</name>
    <dbReference type="NCBI Taxonomy" id="113561"/>
    <lineage>
        <taxon>Bacteria</taxon>
        <taxon>Bacillati</taxon>
        <taxon>Actinomycetota</taxon>
        <taxon>Actinomycetes</taxon>
        <taxon>Micromonosporales</taxon>
        <taxon>Micromonosporaceae</taxon>
        <taxon>Paractinoplanes</taxon>
    </lineage>
</organism>
<evidence type="ECO:0000259" key="1">
    <source>
        <dbReference type="Pfam" id="PF00144"/>
    </source>
</evidence>
<dbReference type="Gene3D" id="3.40.710.10">
    <property type="entry name" value="DD-peptidase/beta-lactamase superfamily"/>
    <property type="match status" value="1"/>
</dbReference>
<dbReference type="Pfam" id="PF00144">
    <property type="entry name" value="Beta-lactamase"/>
    <property type="match status" value="1"/>
</dbReference>
<dbReference type="RefSeq" id="WP_203773424.1">
    <property type="nucleotide sequence ID" value="NZ_BAAABO010000038.1"/>
</dbReference>
<name>A0ABQ3YER1_9ACTN</name>
<dbReference type="InterPro" id="IPR012338">
    <property type="entry name" value="Beta-lactam/transpept-like"/>
</dbReference>
<protein>
    <recommendedName>
        <fullName evidence="1">Beta-lactamase-related domain-containing protein</fullName>
    </recommendedName>
</protein>
<comment type="caution">
    <text evidence="2">The sequence shown here is derived from an EMBL/GenBank/DDBJ whole genome shotgun (WGS) entry which is preliminary data.</text>
</comment>
<dbReference type="SUPFAM" id="SSF56601">
    <property type="entry name" value="beta-lactamase/transpeptidase-like"/>
    <property type="match status" value="1"/>
</dbReference>
<dbReference type="EMBL" id="BOMI01000146">
    <property type="protein sequence ID" value="GID78483.1"/>
    <property type="molecule type" value="Genomic_DNA"/>
</dbReference>
<dbReference type="Proteomes" id="UP000609879">
    <property type="component" value="Unassembled WGS sequence"/>
</dbReference>
<evidence type="ECO:0000313" key="3">
    <source>
        <dbReference type="Proteomes" id="UP000609879"/>
    </source>
</evidence>
<dbReference type="InterPro" id="IPR050491">
    <property type="entry name" value="AmpC-like"/>
</dbReference>